<dbReference type="Gene3D" id="2.130.10.10">
    <property type="entry name" value="YVTN repeat-like/Quinoprotein amine dehydrogenase"/>
    <property type="match status" value="2"/>
</dbReference>
<feature type="region of interest" description="Disordered" evidence="4">
    <location>
        <begin position="1"/>
        <end position="27"/>
    </location>
</feature>
<dbReference type="CDD" id="cd00200">
    <property type="entry name" value="WD40"/>
    <property type="match status" value="1"/>
</dbReference>
<dbReference type="STRING" id="1054147.F4Q206"/>
<dbReference type="SUPFAM" id="SSF50729">
    <property type="entry name" value="PH domain-like"/>
    <property type="match status" value="1"/>
</dbReference>
<dbReference type="InterPro" id="IPR050865">
    <property type="entry name" value="BEACH_Domain"/>
</dbReference>
<evidence type="ECO:0000259" key="5">
    <source>
        <dbReference type="PROSITE" id="PS50197"/>
    </source>
</evidence>
<dbReference type="AlphaFoldDB" id="F4Q206"/>
<dbReference type="PANTHER" id="PTHR13743">
    <property type="entry name" value="BEIGE/BEACH-RELATED"/>
    <property type="match status" value="1"/>
</dbReference>
<evidence type="ECO:0000313" key="7">
    <source>
        <dbReference type="EMBL" id="EGG18026.1"/>
    </source>
</evidence>
<feature type="compositionally biased region" description="Low complexity" evidence="4">
    <location>
        <begin position="640"/>
        <end position="674"/>
    </location>
</feature>
<protein>
    <submittedName>
        <fullName evidence="7">BEACH domain-containing protein</fullName>
    </submittedName>
</protein>
<organism evidence="7 8">
    <name type="scientific">Cavenderia fasciculata</name>
    <name type="common">Slime mold</name>
    <name type="synonym">Dictyostelium fasciculatum</name>
    <dbReference type="NCBI Taxonomy" id="261658"/>
    <lineage>
        <taxon>Eukaryota</taxon>
        <taxon>Amoebozoa</taxon>
        <taxon>Evosea</taxon>
        <taxon>Eumycetozoa</taxon>
        <taxon>Dictyostelia</taxon>
        <taxon>Acytosteliales</taxon>
        <taxon>Cavenderiaceae</taxon>
        <taxon>Cavenderia</taxon>
    </lineage>
</organism>
<evidence type="ECO:0000259" key="6">
    <source>
        <dbReference type="PROSITE" id="PS51783"/>
    </source>
</evidence>
<dbReference type="FunFam" id="1.10.1540.10:FF:000001">
    <property type="entry name" value="neurobeachin isoform X1"/>
    <property type="match status" value="1"/>
</dbReference>
<name>F4Q206_CACFS</name>
<gene>
    <name evidence="7" type="primary">lvsF</name>
    <name evidence="7" type="ORF">DFA_06692</name>
</gene>
<reference evidence="8" key="1">
    <citation type="journal article" date="2011" name="Genome Res.">
        <title>Phylogeny-wide analysis of social amoeba genomes highlights ancient origins for complex intercellular communication.</title>
        <authorList>
            <person name="Heidel A.J."/>
            <person name="Lawal H.M."/>
            <person name="Felder M."/>
            <person name="Schilde C."/>
            <person name="Helps N.R."/>
            <person name="Tunggal B."/>
            <person name="Rivero F."/>
            <person name="John U."/>
            <person name="Schleicher M."/>
            <person name="Eichinger L."/>
            <person name="Platzer M."/>
            <person name="Noegel A.A."/>
            <person name="Schaap P."/>
            <person name="Gloeckner G."/>
        </authorList>
    </citation>
    <scope>NUCLEOTIDE SEQUENCE [LARGE SCALE GENOMIC DNA]</scope>
    <source>
        <strain evidence="8">SH3</strain>
    </source>
</reference>
<dbReference type="InterPro" id="IPR036372">
    <property type="entry name" value="BEACH_dom_sf"/>
</dbReference>
<dbReference type="CDD" id="cd06071">
    <property type="entry name" value="Beach"/>
    <property type="match status" value="1"/>
</dbReference>
<dbReference type="PROSITE" id="PS00678">
    <property type="entry name" value="WD_REPEATS_1"/>
    <property type="match status" value="1"/>
</dbReference>
<evidence type="ECO:0000313" key="8">
    <source>
        <dbReference type="Proteomes" id="UP000007797"/>
    </source>
</evidence>
<keyword evidence="1 3" id="KW-0853">WD repeat</keyword>
<dbReference type="Proteomes" id="UP000007797">
    <property type="component" value="Unassembled WGS sequence"/>
</dbReference>
<feature type="domain" description="BEACH-type PH" evidence="6">
    <location>
        <begin position="226"/>
        <end position="322"/>
    </location>
</feature>
<dbReference type="SUPFAM" id="SSF50978">
    <property type="entry name" value="WD40 repeat-like"/>
    <property type="match status" value="1"/>
</dbReference>
<feature type="repeat" description="WD" evidence="3">
    <location>
        <begin position="829"/>
        <end position="870"/>
    </location>
</feature>
<evidence type="ECO:0000256" key="3">
    <source>
        <dbReference type="PROSITE-ProRule" id="PRU00221"/>
    </source>
</evidence>
<dbReference type="Pfam" id="PF25400">
    <property type="entry name" value="PH_FAN"/>
    <property type="match status" value="1"/>
</dbReference>
<dbReference type="Pfam" id="PF02138">
    <property type="entry name" value="Beach"/>
    <property type="match status" value="1"/>
</dbReference>
<dbReference type="Pfam" id="PF00400">
    <property type="entry name" value="WD40"/>
    <property type="match status" value="5"/>
</dbReference>
<dbReference type="InterPro" id="IPR011993">
    <property type="entry name" value="PH-like_dom_sf"/>
</dbReference>
<dbReference type="PANTHER" id="PTHR13743:SF123">
    <property type="entry name" value="PROTEIN FAN"/>
    <property type="match status" value="1"/>
</dbReference>
<dbReference type="OMA" id="QVYKRRY"/>
<dbReference type="SMART" id="SM00320">
    <property type="entry name" value="WD40"/>
    <property type="match status" value="6"/>
</dbReference>
<dbReference type="SUPFAM" id="SSF81837">
    <property type="entry name" value="BEACH domain"/>
    <property type="match status" value="1"/>
</dbReference>
<feature type="compositionally biased region" description="Low complexity" evidence="4">
    <location>
        <begin position="7"/>
        <end position="16"/>
    </location>
</feature>
<dbReference type="PROSITE" id="PS50294">
    <property type="entry name" value="WD_REPEATS_REGION"/>
    <property type="match status" value="1"/>
</dbReference>
<dbReference type="OrthoDB" id="26681at2759"/>
<dbReference type="InterPro" id="IPR000409">
    <property type="entry name" value="BEACH_dom"/>
</dbReference>
<sequence>MNEHSRSSNSSNNSNIVEEEDSHSRGMYQSNKQKFRFNLILMDEGEYYFDDYSASYYPQADTEDESWAKRTKGRILVCSSSIFFEPDDIGLPIMRFPFKEMLAIGELSELQVQPQQSSHPFARRVVSNTSQSSSLLASKAEIFYIQTNQVVEMKDNDVNSPYSFKKLNKSMFKFSLNYVSLPLILGNMKVFFLYSKKDRMEHDMLIKSLIEDRENRLQFDLSLLVDINERNRIEIKCCKITPLVENPGRLFITNVRLYFQPMNNIEAQRINHFNLDSITKVLKRRHGLREIGLELFFNDESSSLFFTFKNLNNRDEVYRLLTMELCKNVLNVNLEQKNYLLKWQNGIISNYEYLIYLNSAAGRTYSDLTQYPVFPWVLSDYTSQTIDLGNPAVYRDLSRPIGALNPTRLATLQERYAQMPTDEPRFLYGTHYSTPAYVLYYLVRQVPEFMLRLQNGRFDAPSRMFHSIQETWHSVTNSSSDVKELIPEFYEPDNQGGFLANDQRLDLGIRQDGKRLGDVILPPWAKTSSEFVSTLRNALESEYVSQNLHHWIDLIFGYKQQGEEAVQANNLFYHLTYEGSVNIDAITNPFERQSLEAQINEFGQTPRQLFKTPHPQRLPLVQRNYNLIIDNNNNNSIENDFDNLNIKENNNNNNSTNNSNNNNNNNNTTNNNNNQEDSNNSWGSIANLQLKNSFKNHRDKVSSLYLSNNSDIIYSVSQDASLKIYSLKDKKQLRSLNVCELALSSCQLSNDEKHIVIGSWDNNIYIYTVDNGSISDTLIAHDDAISCLKLHDNILVSGSWDSTIKVWRCNRFGGIGGGFGIESVPIADFIDSESEIRSIDISPNGSICVAGSEDGHLFFYDLGQLSLLRSMRIYHDPITCVRFTPDGKRIVISCIDGSIKLIGIEGSEIFSGTVNDQINCFETDGTSMVFGCERGIRIWSLATGTELRDLSSVSDESVISINVSINRETSKTNILTGSHNGNINLWEI</sequence>
<dbReference type="Gene3D" id="2.30.29.30">
    <property type="entry name" value="Pleckstrin-homology domain (PH domain)/Phosphotyrosine-binding domain (PTB)"/>
    <property type="match status" value="1"/>
</dbReference>
<dbReference type="SMART" id="SM01026">
    <property type="entry name" value="Beach"/>
    <property type="match status" value="1"/>
</dbReference>
<dbReference type="EMBL" id="GL883020">
    <property type="protein sequence ID" value="EGG18026.1"/>
    <property type="molecule type" value="Genomic_DNA"/>
</dbReference>
<evidence type="ECO:0000256" key="1">
    <source>
        <dbReference type="ARBA" id="ARBA00022574"/>
    </source>
</evidence>
<dbReference type="Pfam" id="PF14844">
    <property type="entry name" value="PH_BEACH"/>
    <property type="match status" value="1"/>
</dbReference>
<accession>F4Q206</accession>
<dbReference type="InterPro" id="IPR023362">
    <property type="entry name" value="PH-BEACH_dom"/>
</dbReference>
<feature type="repeat" description="WD" evidence="3">
    <location>
        <begin position="694"/>
        <end position="735"/>
    </location>
</feature>
<evidence type="ECO:0000256" key="4">
    <source>
        <dbReference type="SAM" id="MobiDB-lite"/>
    </source>
</evidence>
<dbReference type="InterPro" id="IPR019775">
    <property type="entry name" value="WD40_repeat_CS"/>
</dbReference>
<feature type="repeat" description="WD" evidence="3">
    <location>
        <begin position="778"/>
        <end position="807"/>
    </location>
</feature>
<dbReference type="InterPro" id="IPR001680">
    <property type="entry name" value="WD40_rpt"/>
</dbReference>
<evidence type="ECO:0000256" key="2">
    <source>
        <dbReference type="ARBA" id="ARBA00022737"/>
    </source>
</evidence>
<dbReference type="Gene3D" id="1.10.1540.10">
    <property type="entry name" value="BEACH domain"/>
    <property type="match status" value="1"/>
</dbReference>
<dbReference type="InterPro" id="IPR015943">
    <property type="entry name" value="WD40/YVTN_repeat-like_dom_sf"/>
</dbReference>
<keyword evidence="2" id="KW-0677">Repeat</keyword>
<dbReference type="KEGG" id="dfa:DFA_06692"/>
<dbReference type="PROSITE" id="PS51783">
    <property type="entry name" value="PH_BEACH"/>
    <property type="match status" value="1"/>
</dbReference>
<dbReference type="GeneID" id="14870056"/>
<dbReference type="PROSITE" id="PS50082">
    <property type="entry name" value="WD_REPEATS_2"/>
    <property type="match status" value="4"/>
</dbReference>
<keyword evidence="8" id="KW-1185">Reference proteome</keyword>
<dbReference type="CDD" id="cd01201">
    <property type="entry name" value="PH_BEACH"/>
    <property type="match status" value="1"/>
</dbReference>
<dbReference type="PROSITE" id="PS50197">
    <property type="entry name" value="BEACH"/>
    <property type="match status" value="1"/>
</dbReference>
<proteinExistence type="predicted"/>
<feature type="region of interest" description="Disordered" evidence="4">
    <location>
        <begin position="640"/>
        <end position="682"/>
    </location>
</feature>
<feature type="domain" description="BEACH" evidence="5">
    <location>
        <begin position="328"/>
        <end position="617"/>
    </location>
</feature>
<dbReference type="InterPro" id="IPR057496">
    <property type="entry name" value="FAN-like_PH"/>
</dbReference>
<dbReference type="InterPro" id="IPR036322">
    <property type="entry name" value="WD40_repeat_dom_sf"/>
</dbReference>
<dbReference type="RefSeq" id="XP_004356919.1">
    <property type="nucleotide sequence ID" value="XM_004356865.1"/>
</dbReference>
<feature type="repeat" description="WD" evidence="3">
    <location>
        <begin position="974"/>
        <end position="988"/>
    </location>
</feature>